<dbReference type="PANTHER" id="PTHR31099">
    <property type="entry name" value="OS06G0165300 PROTEIN"/>
    <property type="match status" value="1"/>
</dbReference>
<dbReference type="Proteomes" id="UP000824890">
    <property type="component" value="Unassembled WGS sequence"/>
</dbReference>
<comment type="caution">
    <text evidence="3">The sequence shown here is derived from an EMBL/GenBank/DDBJ whole genome shotgun (WGS) entry which is preliminary data.</text>
</comment>
<organism evidence="3 4">
    <name type="scientific">Brassica napus</name>
    <name type="common">Rape</name>
    <dbReference type="NCBI Taxonomy" id="3708"/>
    <lineage>
        <taxon>Eukaryota</taxon>
        <taxon>Viridiplantae</taxon>
        <taxon>Streptophyta</taxon>
        <taxon>Embryophyta</taxon>
        <taxon>Tracheophyta</taxon>
        <taxon>Spermatophyta</taxon>
        <taxon>Magnoliopsida</taxon>
        <taxon>eudicotyledons</taxon>
        <taxon>Gunneridae</taxon>
        <taxon>Pentapetalae</taxon>
        <taxon>rosids</taxon>
        <taxon>malvids</taxon>
        <taxon>Brassicales</taxon>
        <taxon>Brassicaceae</taxon>
        <taxon>Brassiceae</taxon>
        <taxon>Brassica</taxon>
    </lineage>
</organism>
<proteinExistence type="predicted"/>
<reference evidence="3 4" key="1">
    <citation type="submission" date="2021-05" db="EMBL/GenBank/DDBJ databases">
        <title>Genome Assembly of Synthetic Allotetraploid Brassica napus Reveals Homoeologous Exchanges between Subgenomes.</title>
        <authorList>
            <person name="Davis J.T."/>
        </authorList>
    </citation>
    <scope>NUCLEOTIDE SEQUENCE [LARGE SCALE GENOMIC DNA]</scope>
    <source>
        <strain evidence="4">cv. Da-Ae</strain>
        <tissue evidence="3">Seedling</tissue>
    </source>
</reference>
<dbReference type="PANTHER" id="PTHR31099:SF49">
    <property type="entry name" value="MYOSIN HEAVY CHAIN-LIKE PROTEIN"/>
    <property type="match status" value="1"/>
</dbReference>
<accession>A0ABQ7XSF5</accession>
<evidence type="ECO:0000256" key="2">
    <source>
        <dbReference type="SAM" id="MobiDB-lite"/>
    </source>
</evidence>
<keyword evidence="1" id="KW-0175">Coiled coil</keyword>
<feature type="coiled-coil region" evidence="1">
    <location>
        <begin position="246"/>
        <end position="308"/>
    </location>
</feature>
<feature type="region of interest" description="Disordered" evidence="2">
    <location>
        <begin position="367"/>
        <end position="396"/>
    </location>
</feature>
<keyword evidence="4" id="KW-1185">Reference proteome</keyword>
<evidence type="ECO:0000313" key="3">
    <source>
        <dbReference type="EMBL" id="KAH0858849.1"/>
    </source>
</evidence>
<evidence type="ECO:0000313" key="4">
    <source>
        <dbReference type="Proteomes" id="UP000824890"/>
    </source>
</evidence>
<feature type="compositionally biased region" description="Low complexity" evidence="2">
    <location>
        <begin position="24"/>
        <end position="33"/>
    </location>
</feature>
<evidence type="ECO:0000256" key="1">
    <source>
        <dbReference type="SAM" id="Coils"/>
    </source>
</evidence>
<dbReference type="EMBL" id="JAGKQM010000019">
    <property type="protein sequence ID" value="KAH0858849.1"/>
    <property type="molecule type" value="Genomic_DNA"/>
</dbReference>
<gene>
    <name evidence="3" type="ORF">HID58_087110</name>
</gene>
<feature type="region of interest" description="Disordered" evidence="2">
    <location>
        <begin position="1"/>
        <end position="38"/>
    </location>
</feature>
<sequence>MSKRFASSIPAAADRARLKRRSDSLVSHSDGSSEPCEGSGCDLMAPVPLSCVYAAPPLVGHASSVGEDELAEWRNCLFEISPSQLNPPAWRILIAIQNLGDLEYMSFGINEVLFAYHLALLNGGEGRFHLRPRSGLPIVEEITKSDRKRPASGDYFYAGNMSRNVADDLFTAYQEAAKVMSAKNGSSSRTVSGDEVKITGSGGVPPRWYCPLPIGDPSEVFDGGLFFAHTASQLYHLGERLSNEGLSVLQEEIEDLKLQVSKEKDQCAARELEICDLKDKMKDLKKVAEASSADALATSQKNQELEEEINVPKAAAETFKLEMVMAVNGARVVARWELMREWLKKQSDQWELAKALEQYKVVIREEARNKGAPPTFEDEPDIPLVPEMDVDSSVKP</sequence>
<name>A0ABQ7XSF5_BRANA</name>
<protein>
    <submittedName>
        <fullName evidence="3">Uncharacterized protein</fullName>
    </submittedName>
</protein>